<dbReference type="Pfam" id="PF20056">
    <property type="entry name" value="DUF6455"/>
    <property type="match status" value="1"/>
</dbReference>
<feature type="domain" description="DUF6455" evidence="1">
    <location>
        <begin position="1"/>
        <end position="85"/>
    </location>
</feature>
<evidence type="ECO:0000313" key="3">
    <source>
        <dbReference type="Proteomes" id="UP000295673"/>
    </source>
</evidence>
<gene>
    <name evidence="2" type="ORF">BXY66_0894</name>
</gene>
<comment type="caution">
    <text evidence="2">The sequence shown here is derived from an EMBL/GenBank/DDBJ whole genome shotgun (WGS) entry which is preliminary data.</text>
</comment>
<keyword evidence="3" id="KW-1185">Reference proteome</keyword>
<dbReference type="AlphaFoldDB" id="A0A4R1NQ87"/>
<reference evidence="2 3" key="1">
    <citation type="submission" date="2019-03" db="EMBL/GenBank/DDBJ databases">
        <title>Genomic Encyclopedia of Archaeal and Bacterial Type Strains, Phase II (KMG-II): from individual species to whole genera.</title>
        <authorList>
            <person name="Goeker M."/>
        </authorList>
    </citation>
    <scope>NUCLEOTIDE SEQUENCE [LARGE SCALE GENOMIC DNA]</scope>
    <source>
        <strain evidence="2 3">DSM 26433</strain>
    </source>
</reference>
<dbReference type="OrthoDB" id="7689275at2"/>
<evidence type="ECO:0000313" key="2">
    <source>
        <dbReference type="EMBL" id="TCL08853.1"/>
    </source>
</evidence>
<dbReference type="Proteomes" id="UP000295673">
    <property type="component" value="Unassembled WGS sequence"/>
</dbReference>
<protein>
    <recommendedName>
        <fullName evidence="1">DUF6455 domain-containing protein</fullName>
    </recommendedName>
</protein>
<sequence>MKPLGKAPEHLMKIRSMAKVAGADLQGAAEDGVLSQEDWARMVEKCRACDWDEGCARFLARGRLEGPVDIPEGCVNRDRLMELAATNGEEE</sequence>
<organism evidence="2 3">
    <name type="scientific">Shimia isoporae</name>
    <dbReference type="NCBI Taxonomy" id="647720"/>
    <lineage>
        <taxon>Bacteria</taxon>
        <taxon>Pseudomonadati</taxon>
        <taxon>Pseudomonadota</taxon>
        <taxon>Alphaproteobacteria</taxon>
        <taxon>Rhodobacterales</taxon>
        <taxon>Roseobacteraceae</taxon>
    </lineage>
</organism>
<dbReference type="EMBL" id="SMGR01000001">
    <property type="protein sequence ID" value="TCL08853.1"/>
    <property type="molecule type" value="Genomic_DNA"/>
</dbReference>
<dbReference type="RefSeq" id="WP_132858944.1">
    <property type="nucleotide sequence ID" value="NZ_SMGR01000001.1"/>
</dbReference>
<name>A0A4R1NQ87_9RHOB</name>
<evidence type="ECO:0000259" key="1">
    <source>
        <dbReference type="Pfam" id="PF20056"/>
    </source>
</evidence>
<accession>A0A4R1NQ87</accession>
<proteinExistence type="predicted"/>
<dbReference type="InterPro" id="IPR045601">
    <property type="entry name" value="DUF6455"/>
</dbReference>